<evidence type="ECO:0000256" key="4">
    <source>
        <dbReference type="PROSITE-ProRule" id="PRU00473"/>
    </source>
</evidence>
<evidence type="ECO:0000313" key="8">
    <source>
        <dbReference type="Proteomes" id="UP000199496"/>
    </source>
</evidence>
<evidence type="ECO:0000259" key="6">
    <source>
        <dbReference type="PROSITE" id="PS51123"/>
    </source>
</evidence>
<keyword evidence="3" id="KW-0998">Cell outer membrane</keyword>
<dbReference type="Gene3D" id="3.30.1330.60">
    <property type="entry name" value="OmpA-like domain"/>
    <property type="match status" value="1"/>
</dbReference>
<evidence type="ECO:0000256" key="3">
    <source>
        <dbReference type="ARBA" id="ARBA00023237"/>
    </source>
</evidence>
<dbReference type="AlphaFoldDB" id="A0A1H9DM33"/>
<organism evidence="7 8">
    <name type="scientific">Ectothiorhodospira magna</name>
    <dbReference type="NCBI Taxonomy" id="867345"/>
    <lineage>
        <taxon>Bacteria</taxon>
        <taxon>Pseudomonadati</taxon>
        <taxon>Pseudomonadota</taxon>
        <taxon>Gammaproteobacteria</taxon>
        <taxon>Chromatiales</taxon>
        <taxon>Ectothiorhodospiraceae</taxon>
        <taxon>Ectothiorhodospira</taxon>
    </lineage>
</organism>
<dbReference type="STRING" id="867345.SAMN05421693_11831"/>
<dbReference type="InterPro" id="IPR006664">
    <property type="entry name" value="OMP_bac"/>
</dbReference>
<feature type="signal peptide" evidence="5">
    <location>
        <begin position="1"/>
        <end position="26"/>
    </location>
</feature>
<dbReference type="PROSITE" id="PS51123">
    <property type="entry name" value="OMPA_2"/>
    <property type="match status" value="1"/>
</dbReference>
<keyword evidence="8" id="KW-1185">Reference proteome</keyword>
<dbReference type="RefSeq" id="WP_090207356.1">
    <property type="nucleotide sequence ID" value="NZ_FOFO01000018.1"/>
</dbReference>
<reference evidence="7 8" key="1">
    <citation type="submission" date="2016-10" db="EMBL/GenBank/DDBJ databases">
        <authorList>
            <person name="de Groot N.N."/>
        </authorList>
    </citation>
    <scope>NUCLEOTIDE SEQUENCE [LARGE SCALE GENOMIC DNA]</scope>
    <source>
        <strain evidence="7 8">B7-7</strain>
    </source>
</reference>
<feature type="chain" id="PRO_5011434749" evidence="5">
    <location>
        <begin position="27"/>
        <end position="208"/>
    </location>
</feature>
<dbReference type="CDD" id="cd07185">
    <property type="entry name" value="OmpA_C-like"/>
    <property type="match status" value="1"/>
</dbReference>
<name>A0A1H9DM33_9GAMM</name>
<dbReference type="OrthoDB" id="9805832at2"/>
<dbReference type="PANTHER" id="PTHR30329">
    <property type="entry name" value="STATOR ELEMENT OF FLAGELLAR MOTOR COMPLEX"/>
    <property type="match status" value="1"/>
</dbReference>
<dbReference type="Proteomes" id="UP000199496">
    <property type="component" value="Unassembled WGS sequence"/>
</dbReference>
<dbReference type="InterPro" id="IPR036737">
    <property type="entry name" value="OmpA-like_sf"/>
</dbReference>
<evidence type="ECO:0000256" key="1">
    <source>
        <dbReference type="ARBA" id="ARBA00004442"/>
    </source>
</evidence>
<keyword evidence="5" id="KW-0732">Signal</keyword>
<dbReference type="PRINTS" id="PR01023">
    <property type="entry name" value="NAFLGMOTY"/>
</dbReference>
<sequence length="208" mass="22331">MHKTSFAGGLALASVLLLTGPSVALANTGYASDPRGTVVRDGSGDCVRTPRWDVDLAIEGCSGYVAPPPVRVAEPTPPPPPPPPPAPRYETVTLGSEVLFATGSHRLNPAATSELDRVVTRIRQGNNVERIVISGHTDNTGPRALNERLSKDRADSVKAFMVERGVPAHMIQTAGYAYDRPVAYNTTPEGRAANRRVEIRIEMTERVN</sequence>
<comment type="subcellular location">
    <subcellularLocation>
        <location evidence="1">Cell outer membrane</location>
    </subcellularLocation>
</comment>
<dbReference type="InterPro" id="IPR050330">
    <property type="entry name" value="Bact_OuterMem_StrucFunc"/>
</dbReference>
<protein>
    <submittedName>
        <fullName evidence="7">OmpA-OmpF porin, OOP family</fullName>
    </submittedName>
</protein>
<dbReference type="PRINTS" id="PR01021">
    <property type="entry name" value="OMPADOMAIN"/>
</dbReference>
<dbReference type="PANTHER" id="PTHR30329:SF21">
    <property type="entry name" value="LIPOPROTEIN YIAD-RELATED"/>
    <property type="match status" value="1"/>
</dbReference>
<dbReference type="Pfam" id="PF00691">
    <property type="entry name" value="OmpA"/>
    <property type="match status" value="1"/>
</dbReference>
<accession>A0A1H9DM33</accession>
<gene>
    <name evidence="7" type="ORF">SAMN05421693_11831</name>
</gene>
<evidence type="ECO:0000256" key="5">
    <source>
        <dbReference type="SAM" id="SignalP"/>
    </source>
</evidence>
<feature type="domain" description="OmpA-like" evidence="6">
    <location>
        <begin position="87"/>
        <end position="205"/>
    </location>
</feature>
<evidence type="ECO:0000256" key="2">
    <source>
        <dbReference type="ARBA" id="ARBA00023136"/>
    </source>
</evidence>
<proteinExistence type="predicted"/>
<dbReference type="GO" id="GO:0009279">
    <property type="term" value="C:cell outer membrane"/>
    <property type="evidence" value="ECO:0007669"/>
    <property type="project" value="UniProtKB-SubCell"/>
</dbReference>
<dbReference type="EMBL" id="FOFO01000018">
    <property type="protein sequence ID" value="SEQ14489.1"/>
    <property type="molecule type" value="Genomic_DNA"/>
</dbReference>
<dbReference type="InterPro" id="IPR006665">
    <property type="entry name" value="OmpA-like"/>
</dbReference>
<dbReference type="SUPFAM" id="SSF103088">
    <property type="entry name" value="OmpA-like"/>
    <property type="match status" value="1"/>
</dbReference>
<keyword evidence="2 4" id="KW-0472">Membrane</keyword>
<evidence type="ECO:0000313" key="7">
    <source>
        <dbReference type="EMBL" id="SEQ14489.1"/>
    </source>
</evidence>